<dbReference type="InterPro" id="IPR011065">
    <property type="entry name" value="Kunitz_inhibitor_STI-like_sf"/>
</dbReference>
<dbReference type="MEROPS" id="I03.004"/>
<dbReference type="AlphaFoldDB" id="A0A067JTK4"/>
<evidence type="ECO:0000256" key="2">
    <source>
        <dbReference type="ARBA" id="ARBA00023157"/>
    </source>
</evidence>
<protein>
    <submittedName>
        <fullName evidence="3">Uncharacterized protein</fullName>
    </submittedName>
</protein>
<name>A0A067JTK4_JATCU</name>
<dbReference type="EMBL" id="KK914861">
    <property type="protein sequence ID" value="KDP27281.1"/>
    <property type="molecule type" value="Genomic_DNA"/>
</dbReference>
<proteinExistence type="inferred from homology"/>
<organism evidence="3 4">
    <name type="scientific">Jatropha curcas</name>
    <name type="common">Barbados nut</name>
    <dbReference type="NCBI Taxonomy" id="180498"/>
    <lineage>
        <taxon>Eukaryota</taxon>
        <taxon>Viridiplantae</taxon>
        <taxon>Streptophyta</taxon>
        <taxon>Embryophyta</taxon>
        <taxon>Tracheophyta</taxon>
        <taxon>Spermatophyta</taxon>
        <taxon>Magnoliopsida</taxon>
        <taxon>eudicotyledons</taxon>
        <taxon>Gunneridae</taxon>
        <taxon>Pentapetalae</taxon>
        <taxon>rosids</taxon>
        <taxon>fabids</taxon>
        <taxon>Malpighiales</taxon>
        <taxon>Euphorbiaceae</taxon>
        <taxon>Crotonoideae</taxon>
        <taxon>Jatropheae</taxon>
        <taxon>Jatropha</taxon>
    </lineage>
</organism>
<dbReference type="SUPFAM" id="SSF50386">
    <property type="entry name" value="STI-like"/>
    <property type="match status" value="1"/>
</dbReference>
<reference evidence="3 4" key="1">
    <citation type="journal article" date="2014" name="PLoS ONE">
        <title>Global Analysis of Gene Expression Profiles in Physic Nut (Jatropha curcas L.) Seedlings Exposed to Salt Stress.</title>
        <authorList>
            <person name="Zhang L."/>
            <person name="Zhang C."/>
            <person name="Wu P."/>
            <person name="Chen Y."/>
            <person name="Li M."/>
            <person name="Jiang H."/>
            <person name="Wu G."/>
        </authorList>
    </citation>
    <scope>NUCLEOTIDE SEQUENCE [LARGE SCALE GENOMIC DNA]</scope>
    <source>
        <strain evidence="4">cv. GZQX0401</strain>
        <tissue evidence="3">Young leaves</tissue>
    </source>
</reference>
<dbReference type="PROSITE" id="PS00283">
    <property type="entry name" value="SOYBEAN_KUNITZ"/>
    <property type="match status" value="1"/>
</dbReference>
<dbReference type="OrthoDB" id="1918435at2759"/>
<dbReference type="GO" id="GO:0004866">
    <property type="term" value="F:endopeptidase inhibitor activity"/>
    <property type="evidence" value="ECO:0007669"/>
    <property type="project" value="InterPro"/>
</dbReference>
<comment type="similarity">
    <text evidence="1">Belongs to the protease inhibitor I3 (leguminous Kunitz-type inhibitor) family.</text>
</comment>
<dbReference type="Proteomes" id="UP000027138">
    <property type="component" value="Unassembled WGS sequence"/>
</dbReference>
<sequence length="174" mass="19398">MAQPPVLDTDGQPVQTGVEYYVESGIFDVAGGLTLIRRNDSCPLYVGQEPFTPPNVSRGFPVKFKPYNDSETIIREGRDLTVTFQAFTTCIQSTAWRIGEVNPAGRRFIVTGGEADYFRIRNNGGDYSFEWCPAESCPTCERPRCGAAGIFTENDQKFLILDVPMAYPFLFSRA</sequence>
<dbReference type="PANTHER" id="PTHR33107:SF81">
    <property type="entry name" value="TRYPSIN INHIBITOR A"/>
    <property type="match status" value="1"/>
</dbReference>
<dbReference type="PANTHER" id="PTHR33107">
    <property type="entry name" value="KUNITZ TRYPSIN INHIBITOR 2"/>
    <property type="match status" value="1"/>
</dbReference>
<gene>
    <name evidence="3" type="ORF">JCGZ_21012</name>
</gene>
<evidence type="ECO:0000256" key="1">
    <source>
        <dbReference type="ARBA" id="ARBA00005440"/>
    </source>
</evidence>
<keyword evidence="2" id="KW-1015">Disulfide bond</keyword>
<dbReference type="Gene3D" id="2.80.10.50">
    <property type="match status" value="1"/>
</dbReference>
<evidence type="ECO:0000313" key="4">
    <source>
        <dbReference type="Proteomes" id="UP000027138"/>
    </source>
</evidence>
<dbReference type="SMART" id="SM00452">
    <property type="entry name" value="STI"/>
    <property type="match status" value="1"/>
</dbReference>
<dbReference type="CDD" id="cd23367">
    <property type="entry name" value="beta-trefoil_STI_KPI104-like"/>
    <property type="match status" value="1"/>
</dbReference>
<keyword evidence="4" id="KW-1185">Reference proteome</keyword>
<dbReference type="Pfam" id="PF00197">
    <property type="entry name" value="Kunitz_legume"/>
    <property type="match status" value="1"/>
</dbReference>
<accession>A0A067JTK4</accession>
<dbReference type="InterPro" id="IPR002160">
    <property type="entry name" value="Prot_inh_Kunz-lg"/>
</dbReference>
<evidence type="ECO:0000313" key="3">
    <source>
        <dbReference type="EMBL" id="KDP27281.1"/>
    </source>
</evidence>
<dbReference type="STRING" id="180498.A0A067JTK4"/>